<evidence type="ECO:0000313" key="15">
    <source>
        <dbReference type="EMBL" id="MBC5998914.1"/>
    </source>
</evidence>
<dbReference type="EMBL" id="JACRWC010000039">
    <property type="protein sequence ID" value="MBC5998914.1"/>
    <property type="molecule type" value="Genomic_DNA"/>
</dbReference>
<evidence type="ECO:0000313" key="16">
    <source>
        <dbReference type="Proteomes" id="UP000644115"/>
    </source>
</evidence>
<feature type="transmembrane region" description="Helical" evidence="14">
    <location>
        <begin position="14"/>
        <end position="34"/>
    </location>
</feature>
<feature type="transmembrane region" description="Helical" evidence="14">
    <location>
        <begin position="195"/>
        <end position="216"/>
    </location>
</feature>
<evidence type="ECO:0000256" key="10">
    <source>
        <dbReference type="ARBA" id="ARBA00023136"/>
    </source>
</evidence>
<dbReference type="GO" id="GO:0015293">
    <property type="term" value="F:symporter activity"/>
    <property type="evidence" value="ECO:0007669"/>
    <property type="project" value="UniProtKB-KW"/>
</dbReference>
<dbReference type="Gene3D" id="1.20.1730.10">
    <property type="entry name" value="Sodium/glucose cotransporter"/>
    <property type="match status" value="1"/>
</dbReference>
<keyword evidence="8" id="KW-0915">Sodium</keyword>
<feature type="transmembrane region" description="Helical" evidence="14">
    <location>
        <begin position="541"/>
        <end position="561"/>
    </location>
</feature>
<proteinExistence type="inferred from homology"/>
<dbReference type="RefSeq" id="WP_249286420.1">
    <property type="nucleotide sequence ID" value="NZ_JACRWC010000039.1"/>
</dbReference>
<evidence type="ECO:0000256" key="13">
    <source>
        <dbReference type="RuleBase" id="RU362091"/>
    </source>
</evidence>
<feature type="transmembrane region" description="Helical" evidence="14">
    <location>
        <begin position="510"/>
        <end position="529"/>
    </location>
</feature>
<keyword evidence="4" id="KW-1003">Cell membrane</keyword>
<dbReference type="PROSITE" id="PS50283">
    <property type="entry name" value="NA_SOLUT_SYMP_3"/>
    <property type="match status" value="1"/>
</dbReference>
<dbReference type="InterPro" id="IPR038377">
    <property type="entry name" value="Na/Glc_symporter_sf"/>
</dbReference>
<dbReference type="Pfam" id="PF00474">
    <property type="entry name" value="SSF"/>
    <property type="match status" value="1"/>
</dbReference>
<dbReference type="InterPro" id="IPR001734">
    <property type="entry name" value="Na/solute_symporter"/>
</dbReference>
<feature type="transmembrane region" description="Helical" evidence="14">
    <location>
        <begin position="163"/>
        <end position="183"/>
    </location>
</feature>
<comment type="similarity">
    <text evidence="2 13">Belongs to the sodium:solute symporter (SSF) (TC 2.A.21) family.</text>
</comment>
<feature type="transmembrane region" description="Helical" evidence="14">
    <location>
        <begin position="132"/>
        <end position="157"/>
    </location>
</feature>
<keyword evidence="9" id="KW-0406">Ion transport</keyword>
<feature type="transmembrane region" description="Helical" evidence="14">
    <location>
        <begin position="457"/>
        <end position="475"/>
    </location>
</feature>
<keyword evidence="6" id="KW-0769">Symport</keyword>
<keyword evidence="11" id="KW-0739">Sodium transport</keyword>
<feature type="transmembrane region" description="Helical" evidence="14">
    <location>
        <begin position="433"/>
        <end position="451"/>
    </location>
</feature>
<feature type="transmembrane region" description="Helical" evidence="14">
    <location>
        <begin position="236"/>
        <end position="263"/>
    </location>
</feature>
<feature type="transmembrane region" description="Helical" evidence="14">
    <location>
        <begin position="46"/>
        <end position="64"/>
    </location>
</feature>
<feature type="transmembrane region" description="Helical" evidence="14">
    <location>
        <begin position="325"/>
        <end position="346"/>
    </location>
</feature>
<evidence type="ECO:0000256" key="6">
    <source>
        <dbReference type="ARBA" id="ARBA00022847"/>
    </source>
</evidence>
<gene>
    <name evidence="15" type="ORF">H8876_02720</name>
</gene>
<dbReference type="AlphaFoldDB" id="A0A923SL58"/>
<keyword evidence="16" id="KW-1185">Reference proteome</keyword>
<keyword evidence="5 14" id="KW-0812">Transmembrane</keyword>
<reference evidence="15" key="1">
    <citation type="submission" date="2020-08" db="EMBL/GenBank/DDBJ databases">
        <authorList>
            <person name="Liu C."/>
            <person name="Sun Q."/>
        </authorList>
    </citation>
    <scope>NUCLEOTIDE SEQUENCE</scope>
    <source>
        <strain evidence="15">BX16</strain>
    </source>
</reference>
<comment type="caution">
    <text evidence="15">The sequence shown here is derived from an EMBL/GenBank/DDBJ whole genome shotgun (WGS) entry which is preliminary data.</text>
</comment>
<name>A0A923SL58_9FIRM</name>
<dbReference type="GO" id="GO:0006814">
    <property type="term" value="P:sodium ion transport"/>
    <property type="evidence" value="ECO:0007669"/>
    <property type="project" value="UniProtKB-KW"/>
</dbReference>
<comment type="subcellular location">
    <subcellularLocation>
        <location evidence="1">Cell membrane</location>
        <topology evidence="1">Multi-pass membrane protein</topology>
    </subcellularLocation>
</comment>
<evidence type="ECO:0000256" key="1">
    <source>
        <dbReference type="ARBA" id="ARBA00004651"/>
    </source>
</evidence>
<organism evidence="15 16">
    <name type="scientific">Lentihominibacter faecis</name>
    <dbReference type="NCBI Taxonomy" id="2764712"/>
    <lineage>
        <taxon>Bacteria</taxon>
        <taxon>Bacillati</taxon>
        <taxon>Bacillota</taxon>
        <taxon>Clostridia</taxon>
        <taxon>Peptostreptococcales</taxon>
        <taxon>Anaerovoracaceae</taxon>
        <taxon>Lentihominibacter</taxon>
    </lineage>
</organism>
<dbReference type="InterPro" id="IPR050277">
    <property type="entry name" value="Sodium:Solute_Symporter"/>
</dbReference>
<feature type="transmembrane region" description="Helical" evidence="14">
    <location>
        <begin position="402"/>
        <end position="426"/>
    </location>
</feature>
<evidence type="ECO:0000256" key="4">
    <source>
        <dbReference type="ARBA" id="ARBA00022475"/>
    </source>
</evidence>
<keyword evidence="7 14" id="KW-1133">Transmembrane helix</keyword>
<accession>A0A923SL58</accession>
<dbReference type="CDD" id="cd10322">
    <property type="entry name" value="SLC5sbd"/>
    <property type="match status" value="1"/>
</dbReference>
<evidence type="ECO:0000256" key="2">
    <source>
        <dbReference type="ARBA" id="ARBA00006434"/>
    </source>
</evidence>
<evidence type="ECO:0000256" key="9">
    <source>
        <dbReference type="ARBA" id="ARBA00023065"/>
    </source>
</evidence>
<feature type="transmembrane region" description="Helical" evidence="14">
    <location>
        <begin position="284"/>
        <end position="305"/>
    </location>
</feature>
<keyword evidence="3" id="KW-0813">Transport</keyword>
<evidence type="ECO:0000256" key="11">
    <source>
        <dbReference type="ARBA" id="ARBA00023201"/>
    </source>
</evidence>
<sequence>MSISALFDMIQNNISLIIILIFAGVPLLIGSTAANRSVSTISDFFLCNRSLGTALSFCTIYATWWSSFAFLGSTSSFYTQGPLYWIALGWNVLFGILFCVFGKPLWLQSRLRNYRTPVDFFHDKYHSRPLDIAAILLMVGLSIPYISVQFLGGGIIIEMATNGLIPWRISALLFFMIMILYIWSGGLRAIAWTDALYSIMIFSGMLLIGILFIHMTGGVGETFSELAKTHPENLHLPAVVNGTLGAGFWFSLLVIMPLGELMMPQIWIRTYAVKKSRTFDAMPFLLSIATLAYLGTMLAGNAAAVLEPDYPGASDYILPAMLIKYLPPVLMAFIICCAAAACLSTANSQLHSISEILTLDIYKTYFHRKAPEKHLILAAKGFILLIAMLAYLLLLFGNLSTIFQTAFLAFSGIIQLAVPAVGGLFWEKRDARSALSGLLFGLAVTFLFSLWQPFVLPVSPGLIGLICNACLYFGMSMYRSRKAKGSIAEERMPEPKAEIKPSKQKNLKTLWIAIIASFVLMGGPLIILLDHSHLNIAHIPILYLFVFALWIALCVLTFIGWRMRWGEKSEDAEK</sequence>
<evidence type="ECO:0000256" key="8">
    <source>
        <dbReference type="ARBA" id="ARBA00023053"/>
    </source>
</evidence>
<feature type="transmembrane region" description="Helical" evidence="14">
    <location>
        <begin position="84"/>
        <end position="106"/>
    </location>
</feature>
<evidence type="ECO:0000256" key="3">
    <source>
        <dbReference type="ARBA" id="ARBA00022448"/>
    </source>
</evidence>
<dbReference type="PANTHER" id="PTHR48086">
    <property type="entry name" value="SODIUM/PROLINE SYMPORTER-RELATED"/>
    <property type="match status" value="1"/>
</dbReference>
<protein>
    <submittedName>
        <fullName evidence="15">Sodium:solute symporter family protein</fullName>
    </submittedName>
</protein>
<evidence type="ECO:0000256" key="7">
    <source>
        <dbReference type="ARBA" id="ARBA00022989"/>
    </source>
</evidence>
<comment type="catalytic activity">
    <reaction evidence="12">
        <text>L-proline(in) + Na(+)(in) = L-proline(out) + Na(+)(out)</text>
        <dbReference type="Rhea" id="RHEA:28967"/>
        <dbReference type="ChEBI" id="CHEBI:29101"/>
        <dbReference type="ChEBI" id="CHEBI:60039"/>
    </reaction>
</comment>
<evidence type="ECO:0000256" key="14">
    <source>
        <dbReference type="SAM" id="Phobius"/>
    </source>
</evidence>
<dbReference type="Proteomes" id="UP000644115">
    <property type="component" value="Unassembled WGS sequence"/>
</dbReference>
<evidence type="ECO:0000256" key="5">
    <source>
        <dbReference type="ARBA" id="ARBA00022692"/>
    </source>
</evidence>
<keyword evidence="10 14" id="KW-0472">Membrane</keyword>
<dbReference type="GO" id="GO:0005886">
    <property type="term" value="C:plasma membrane"/>
    <property type="evidence" value="ECO:0007669"/>
    <property type="project" value="UniProtKB-SubCell"/>
</dbReference>
<evidence type="ECO:0000256" key="12">
    <source>
        <dbReference type="ARBA" id="ARBA00033708"/>
    </source>
</evidence>
<feature type="transmembrane region" description="Helical" evidence="14">
    <location>
        <begin position="375"/>
        <end position="396"/>
    </location>
</feature>
<dbReference type="PANTHER" id="PTHR48086:SF3">
    <property type="entry name" value="SODIUM_PROLINE SYMPORTER"/>
    <property type="match status" value="1"/>
</dbReference>